<evidence type="ECO:0000313" key="1">
    <source>
        <dbReference type="EMBL" id="NLR91294.1"/>
    </source>
</evidence>
<comment type="caution">
    <text evidence="1">The sequence shown here is derived from an EMBL/GenBank/DDBJ whole genome shotgun (WGS) entry which is preliminary data.</text>
</comment>
<accession>A0A7X8XVI7</accession>
<dbReference type="Proteomes" id="UP000585050">
    <property type="component" value="Unassembled WGS sequence"/>
</dbReference>
<gene>
    <name evidence="1" type="ORF">HGP29_08755</name>
</gene>
<name>A0A7X8XVI7_9BACT</name>
<organism evidence="1 2">
    <name type="scientific">Flammeovirga agarivorans</name>
    <dbReference type="NCBI Taxonomy" id="2726742"/>
    <lineage>
        <taxon>Bacteria</taxon>
        <taxon>Pseudomonadati</taxon>
        <taxon>Bacteroidota</taxon>
        <taxon>Cytophagia</taxon>
        <taxon>Cytophagales</taxon>
        <taxon>Flammeovirgaceae</taxon>
        <taxon>Flammeovirga</taxon>
    </lineage>
</organism>
<protein>
    <submittedName>
        <fullName evidence="1">Uncharacterized protein</fullName>
    </submittedName>
</protein>
<keyword evidence="2" id="KW-1185">Reference proteome</keyword>
<proteinExistence type="predicted"/>
<sequence length="143" mass="16984">MKQFLLLTTFIFLQHFGFSQVISQFNSTEEPYYLLQHPVVNVLEDNAPISTFDLEYISIYGNELILMDSNKESKEVFTLEYMSDIKFGEEVDVDYKLDNNFHLVVKYIQKENNVSCVISMYDENEELVMRVKSDKLFDSFYYM</sequence>
<evidence type="ECO:0000313" key="2">
    <source>
        <dbReference type="Proteomes" id="UP000585050"/>
    </source>
</evidence>
<dbReference type="AlphaFoldDB" id="A0A7X8XVI7"/>
<dbReference type="EMBL" id="JABAIL010000002">
    <property type="protein sequence ID" value="NLR91294.1"/>
    <property type="molecule type" value="Genomic_DNA"/>
</dbReference>
<dbReference type="RefSeq" id="WP_168881987.1">
    <property type="nucleotide sequence ID" value="NZ_JABAIL010000002.1"/>
</dbReference>
<reference evidence="1 2" key="1">
    <citation type="submission" date="2020-04" db="EMBL/GenBank/DDBJ databases">
        <title>Flammeovirga sp. SR4, a novel species isolated from seawater.</title>
        <authorList>
            <person name="Wang X."/>
        </authorList>
    </citation>
    <scope>NUCLEOTIDE SEQUENCE [LARGE SCALE GENOMIC DNA]</scope>
    <source>
        <strain evidence="1 2">SR4</strain>
    </source>
</reference>